<reference evidence="3 4" key="1">
    <citation type="journal article" date="2016" name="Genome Biol. Evol.">
        <title>Gene Family Evolution Reflects Adaptation to Soil Environmental Stressors in the Genome of the Collembolan Orchesella cincta.</title>
        <authorList>
            <person name="Faddeeva-Vakhrusheva A."/>
            <person name="Derks M.F."/>
            <person name="Anvar S.Y."/>
            <person name="Agamennone V."/>
            <person name="Suring W."/>
            <person name="Smit S."/>
            <person name="van Straalen N.M."/>
            <person name="Roelofs D."/>
        </authorList>
    </citation>
    <scope>NUCLEOTIDE SEQUENCE [LARGE SCALE GENOMIC DNA]</scope>
    <source>
        <tissue evidence="3">Mixed pool</tissue>
    </source>
</reference>
<dbReference type="AlphaFoldDB" id="A0A1D2M682"/>
<comment type="caution">
    <text evidence="3">The sequence shown here is derived from an EMBL/GenBank/DDBJ whole genome shotgun (WGS) entry which is preliminary data.</text>
</comment>
<evidence type="ECO:0000313" key="3">
    <source>
        <dbReference type="EMBL" id="ODM88490.1"/>
    </source>
</evidence>
<organism evidence="3 4">
    <name type="scientific">Orchesella cincta</name>
    <name type="common">Springtail</name>
    <name type="synonym">Podura cincta</name>
    <dbReference type="NCBI Taxonomy" id="48709"/>
    <lineage>
        <taxon>Eukaryota</taxon>
        <taxon>Metazoa</taxon>
        <taxon>Ecdysozoa</taxon>
        <taxon>Arthropoda</taxon>
        <taxon>Hexapoda</taxon>
        <taxon>Collembola</taxon>
        <taxon>Entomobryomorpha</taxon>
        <taxon>Entomobryoidea</taxon>
        <taxon>Orchesellidae</taxon>
        <taxon>Orchesellinae</taxon>
        <taxon>Orchesella</taxon>
    </lineage>
</organism>
<evidence type="ECO:0000256" key="1">
    <source>
        <dbReference type="SAM" id="MobiDB-lite"/>
    </source>
</evidence>
<dbReference type="EMBL" id="LJIJ01003530">
    <property type="protein sequence ID" value="ODM88490.1"/>
    <property type="molecule type" value="Genomic_DNA"/>
</dbReference>
<dbReference type="PROSITE" id="PS51257">
    <property type="entry name" value="PROKAR_LIPOPROTEIN"/>
    <property type="match status" value="1"/>
</dbReference>
<proteinExistence type="predicted"/>
<accession>A0A1D2M682</accession>
<name>A0A1D2M682_ORCCI</name>
<sequence length="93" mass="10019">MARATILIAAIALVYFSLVACHPDPKEEEKAAASAAGHEATEDGQQGRIFGLEKFGIFIPGIDKKPEPKKADKKGKGLSQIQKISLLYTISNH</sequence>
<evidence type="ECO:0000256" key="2">
    <source>
        <dbReference type="SAM" id="SignalP"/>
    </source>
</evidence>
<keyword evidence="2" id="KW-0732">Signal</keyword>
<gene>
    <name evidence="3" type="ORF">Ocin01_18194</name>
</gene>
<feature type="region of interest" description="Disordered" evidence="1">
    <location>
        <begin position="27"/>
        <end position="46"/>
    </location>
</feature>
<evidence type="ECO:0000313" key="4">
    <source>
        <dbReference type="Proteomes" id="UP000094527"/>
    </source>
</evidence>
<feature type="signal peptide" evidence="2">
    <location>
        <begin position="1"/>
        <end position="21"/>
    </location>
</feature>
<dbReference type="Proteomes" id="UP000094527">
    <property type="component" value="Unassembled WGS sequence"/>
</dbReference>
<feature type="chain" id="PRO_5008903524" evidence="2">
    <location>
        <begin position="22"/>
        <end position="93"/>
    </location>
</feature>
<feature type="non-terminal residue" evidence="3">
    <location>
        <position position="93"/>
    </location>
</feature>
<protein>
    <submittedName>
        <fullName evidence="3">Uncharacterized protein</fullName>
    </submittedName>
</protein>
<keyword evidence="4" id="KW-1185">Reference proteome</keyword>